<evidence type="ECO:0000256" key="1">
    <source>
        <dbReference type="ARBA" id="ARBA00022614"/>
    </source>
</evidence>
<dbReference type="Proteomes" id="UP000887565">
    <property type="component" value="Unplaced"/>
</dbReference>
<dbReference type="GO" id="GO:0005615">
    <property type="term" value="C:extracellular space"/>
    <property type="evidence" value="ECO:0007669"/>
    <property type="project" value="TreeGrafter"/>
</dbReference>
<evidence type="ECO:0000256" key="2">
    <source>
        <dbReference type="ARBA" id="ARBA00022737"/>
    </source>
</evidence>
<dbReference type="AlphaFoldDB" id="A0A915JUM0"/>
<dbReference type="Gene3D" id="3.80.10.10">
    <property type="entry name" value="Ribonuclease Inhibitor"/>
    <property type="match status" value="3"/>
</dbReference>
<dbReference type="InterPro" id="IPR050333">
    <property type="entry name" value="SLRP"/>
</dbReference>
<dbReference type="PANTHER" id="PTHR45712">
    <property type="entry name" value="AGAP008170-PA"/>
    <property type="match status" value="1"/>
</dbReference>
<dbReference type="InterPro" id="IPR026906">
    <property type="entry name" value="LRR_5"/>
</dbReference>
<dbReference type="SUPFAM" id="SSF52058">
    <property type="entry name" value="L domain-like"/>
    <property type="match status" value="1"/>
</dbReference>
<dbReference type="InterPro" id="IPR032675">
    <property type="entry name" value="LRR_dom_sf"/>
</dbReference>
<reference evidence="4" key="1">
    <citation type="submission" date="2022-11" db="UniProtKB">
        <authorList>
            <consortium name="WormBaseParasite"/>
        </authorList>
    </citation>
    <scope>IDENTIFICATION</scope>
</reference>
<dbReference type="OMA" id="TIQPYAF"/>
<accession>A0A915JUM0</accession>
<name>A0A915JUM0_ROMCU</name>
<sequence>MLINQSTAACPRDCVCENTLIVCSCATDDYSQHENSIVLDHHHVIATKNRTLSSFRGIDYVSKIFIHSCDQLIIEADTFHALNVGQELTIMNVRNLFISSFAFRQMHKYPDRLTIKDSHVKSIEGGAFTGFTKSTHFWIKNVTIDRIRSGAFDHVINIEYIYIRESRIRDVESRAFGKMEKIEHFFIRGQTKIDKIDASAFDKSSIQNLIIEDTTIRNSNQYAFNGFSSIQNFQFLNCTLNFDEIYTEISSKSPKSPRTIEFSHTNLHNFMIGSLSNISQEILFDQCILNFSLYSRQPTLKNVSKISFFKSEINHFGYSKFEKIEDIEFIDCKIRSMSRLMKNSTIEKLTFQNSRIKMINENDFSAKNFIIDSCEIDQIRKSAFEGSRIDNFIIFKSKIGLMHDQTFSGLNANILTFDRNKISRFGDFMFQNADISNITIEDNLIDSFPDRILDDFSKNDYLSIQNNKFVCNCGSIFRQMIDSPKIMSKIDQRLLILRNFCYEDENSLNLRLFFKKKCPKFENAVKILEIFRCQTIFTWTACTCLRENIEFSDSILSQISNGNSGLLLYNCGNIKFLTAALKSFQFFHLIIDFSTILFDSELLNYQTNFHSLTLKNSRIDVLAERSLANLHTKFLWIKNSNVSKFTSLMFQMSYINSFLIENSSIDNLQKRFLDKSKINNLTIYGSKIKTIENNAFLDANLSILTISNSTIGNVESNALGRIIRSSPKSQNNYYQKTNLFVCLANNRFHCFCDLSGLEEFFRTNGCRNDENYCAESERKISVRNSNFMAKSTEKCENSLKFDQTTLEKYQYLGKAEAIRFLNCCSLSRLSHFLVFVSFIFTINLVM</sequence>
<proteinExistence type="predicted"/>
<dbReference type="PANTHER" id="PTHR45712:SF22">
    <property type="entry name" value="INSULIN-LIKE GROWTH FACTOR-BINDING PROTEIN COMPLEX ACID LABILE SUBUNIT"/>
    <property type="match status" value="1"/>
</dbReference>
<dbReference type="WBParaSite" id="nRc.2.0.1.t30060-RA">
    <property type="protein sequence ID" value="nRc.2.0.1.t30060-RA"/>
    <property type="gene ID" value="nRc.2.0.1.g30060"/>
</dbReference>
<protein>
    <submittedName>
        <fullName evidence="4">Uncharacterized protein</fullName>
    </submittedName>
</protein>
<dbReference type="Pfam" id="PF13306">
    <property type="entry name" value="LRR_5"/>
    <property type="match status" value="3"/>
</dbReference>
<organism evidence="3 4">
    <name type="scientific">Romanomermis culicivorax</name>
    <name type="common">Nematode worm</name>
    <dbReference type="NCBI Taxonomy" id="13658"/>
    <lineage>
        <taxon>Eukaryota</taxon>
        <taxon>Metazoa</taxon>
        <taxon>Ecdysozoa</taxon>
        <taxon>Nematoda</taxon>
        <taxon>Enoplea</taxon>
        <taxon>Dorylaimia</taxon>
        <taxon>Mermithida</taxon>
        <taxon>Mermithoidea</taxon>
        <taxon>Mermithidae</taxon>
        <taxon>Romanomermis</taxon>
    </lineage>
</organism>
<keyword evidence="1" id="KW-0433">Leucine-rich repeat</keyword>
<evidence type="ECO:0000313" key="4">
    <source>
        <dbReference type="WBParaSite" id="nRc.2.0.1.t30060-RA"/>
    </source>
</evidence>
<keyword evidence="2" id="KW-0677">Repeat</keyword>
<keyword evidence="3" id="KW-1185">Reference proteome</keyword>
<evidence type="ECO:0000313" key="3">
    <source>
        <dbReference type="Proteomes" id="UP000887565"/>
    </source>
</evidence>